<gene>
    <name evidence="1" type="ORF">UJA718_LOCUS43817</name>
</gene>
<feature type="non-terminal residue" evidence="1">
    <location>
        <position position="1"/>
    </location>
</feature>
<accession>A0A821SJE1</accession>
<evidence type="ECO:0000313" key="2">
    <source>
        <dbReference type="Proteomes" id="UP000663873"/>
    </source>
</evidence>
<dbReference type="AlphaFoldDB" id="A0A821SJE1"/>
<dbReference type="EMBL" id="CAJOBP010063597">
    <property type="protein sequence ID" value="CAF4859570.1"/>
    <property type="molecule type" value="Genomic_DNA"/>
</dbReference>
<proteinExistence type="predicted"/>
<protein>
    <submittedName>
        <fullName evidence="1">Uncharacterized protein</fullName>
    </submittedName>
</protein>
<organism evidence="1 2">
    <name type="scientific">Rotaria socialis</name>
    <dbReference type="NCBI Taxonomy" id="392032"/>
    <lineage>
        <taxon>Eukaryota</taxon>
        <taxon>Metazoa</taxon>
        <taxon>Spiralia</taxon>
        <taxon>Gnathifera</taxon>
        <taxon>Rotifera</taxon>
        <taxon>Eurotatoria</taxon>
        <taxon>Bdelloidea</taxon>
        <taxon>Philodinida</taxon>
        <taxon>Philodinidae</taxon>
        <taxon>Rotaria</taxon>
    </lineage>
</organism>
<dbReference type="Proteomes" id="UP000663873">
    <property type="component" value="Unassembled WGS sequence"/>
</dbReference>
<comment type="caution">
    <text evidence="1">The sequence shown here is derived from an EMBL/GenBank/DDBJ whole genome shotgun (WGS) entry which is preliminary data.</text>
</comment>
<sequence>RRKRVTIDFREFWFQDALSDPFYSYFEQPLDCIKKQDNHHQMAYRLHKRLVRTGREQPKETMNGVDRSSFLPVLFNLPKNNFDRQVSLSRRRQLINY</sequence>
<keyword evidence="2" id="KW-1185">Reference proteome</keyword>
<feature type="non-terminal residue" evidence="1">
    <location>
        <position position="97"/>
    </location>
</feature>
<reference evidence="1" key="1">
    <citation type="submission" date="2021-02" db="EMBL/GenBank/DDBJ databases">
        <authorList>
            <person name="Nowell W R."/>
        </authorList>
    </citation>
    <scope>NUCLEOTIDE SEQUENCE</scope>
</reference>
<name>A0A821SJE1_9BILA</name>
<evidence type="ECO:0000313" key="1">
    <source>
        <dbReference type="EMBL" id="CAF4859570.1"/>
    </source>
</evidence>